<dbReference type="GO" id="GO:0008202">
    <property type="term" value="P:steroid metabolic process"/>
    <property type="evidence" value="ECO:0007669"/>
    <property type="project" value="UniProtKB-ARBA"/>
</dbReference>
<dbReference type="AlphaFoldDB" id="A0A318L5D6"/>
<dbReference type="InterPro" id="IPR027477">
    <property type="entry name" value="Succ_DH/fumarate_Rdtase_cat_sf"/>
</dbReference>
<sequence>MKRFFNLILTSILCLALAGCSSAEQTTEILDEPVAKTSADVIVVGGGGAGLAAAAGAAESGASVIIIEAAGFTGGAAMTSGGHMAMLNEEMNAAAERNDEDLYKYLDYQEEDFNEWAPSLTILKQQVTQYLASDQKGRFDSVERMIVDHYIKGKGMDLDGNEVSQDYELVKEALENNWEIFTWLQSGGMEIKDTFYNVHANNPVDGGVGLANALKNLANKAEVEIILETRAIELIEEDGKVVGVIALNKEGNEVEYRAEKGVVLATGSFSGNTEMCAEYQRIGTGLTANNASNNFASNQGDGIVMAQRLGAELRDMQFMMTVLKGYQGGCTLSQSGIITGKQQLVVNQEAKRFGDESKGTLSALINNQPNGLAYYVGDSKMIEAINAADEDFLEEKKDNGFLFFGDSLEEAAQAAGLDSDVFIETVTQFNQAVQNGKDEEFGREDFNGEVNEGPYLIAKMEMAYHLTYGGLVIDNETHVLKEDGSWIPGLYAAGDVTSGFEGAAHQSGDCLSIVVYYGKAAGQNAAQAK</sequence>
<evidence type="ECO:0000256" key="1">
    <source>
        <dbReference type="ARBA" id="ARBA00001974"/>
    </source>
</evidence>
<keyword evidence="2" id="KW-0285">Flavoprotein</keyword>
<proteinExistence type="predicted"/>
<keyword evidence="3" id="KW-0274">FAD</keyword>
<feature type="chain" id="PRO_5016419400" evidence="5">
    <location>
        <begin position="24"/>
        <end position="529"/>
    </location>
</feature>
<reference evidence="7 8" key="1">
    <citation type="submission" date="2018-05" db="EMBL/GenBank/DDBJ databases">
        <title>Genomic Encyclopedia of Type Strains, Phase IV (KMG-IV): sequencing the most valuable type-strain genomes for metagenomic binning, comparative biology and taxonomic classification.</title>
        <authorList>
            <person name="Goeker M."/>
        </authorList>
    </citation>
    <scope>NUCLEOTIDE SEQUENCE [LARGE SCALE GENOMIC DNA]</scope>
    <source>
        <strain evidence="7 8">JC118</strain>
    </source>
</reference>
<dbReference type="InterPro" id="IPR036188">
    <property type="entry name" value="FAD/NAD-bd_sf"/>
</dbReference>
<name>A0A318L5D6_9FIRM</name>
<dbReference type="SUPFAM" id="SSF56425">
    <property type="entry name" value="Succinate dehydrogenase/fumarate reductase flavoprotein, catalytic domain"/>
    <property type="match status" value="1"/>
</dbReference>
<accession>A0A318L5D6</accession>
<evidence type="ECO:0000256" key="5">
    <source>
        <dbReference type="SAM" id="SignalP"/>
    </source>
</evidence>
<dbReference type="Proteomes" id="UP000247612">
    <property type="component" value="Unassembled WGS sequence"/>
</dbReference>
<dbReference type="SUPFAM" id="SSF51905">
    <property type="entry name" value="FAD/NAD(P)-binding domain"/>
    <property type="match status" value="1"/>
</dbReference>
<dbReference type="Gene3D" id="3.90.700.10">
    <property type="entry name" value="Succinate dehydrogenase/fumarate reductase flavoprotein, catalytic domain"/>
    <property type="match status" value="1"/>
</dbReference>
<gene>
    <name evidence="7" type="ORF">DES51_113102</name>
</gene>
<comment type="cofactor">
    <cofactor evidence="1">
        <name>FAD</name>
        <dbReference type="ChEBI" id="CHEBI:57692"/>
    </cofactor>
</comment>
<dbReference type="PANTHER" id="PTHR43400:SF10">
    <property type="entry name" value="3-OXOSTEROID 1-DEHYDROGENASE"/>
    <property type="match status" value="1"/>
</dbReference>
<feature type="domain" description="FAD-dependent oxidoreductase 2 FAD-binding" evidence="6">
    <location>
        <begin position="40"/>
        <end position="510"/>
    </location>
</feature>
<evidence type="ECO:0000313" key="8">
    <source>
        <dbReference type="Proteomes" id="UP000247612"/>
    </source>
</evidence>
<keyword evidence="8" id="KW-1185">Reference proteome</keyword>
<dbReference type="InterPro" id="IPR003953">
    <property type="entry name" value="FAD-dep_OxRdtase_2_FAD-bd"/>
</dbReference>
<dbReference type="STRING" id="1034346.GCA_000313565_03412"/>
<dbReference type="PANTHER" id="PTHR43400">
    <property type="entry name" value="FUMARATE REDUCTASE"/>
    <property type="match status" value="1"/>
</dbReference>
<dbReference type="RefSeq" id="WP_022939691.1">
    <property type="nucleotide sequence ID" value="NZ_CABKRQ010000011.1"/>
</dbReference>
<dbReference type="Pfam" id="PF00890">
    <property type="entry name" value="FAD_binding_2"/>
    <property type="match status" value="1"/>
</dbReference>
<dbReference type="EMBL" id="QJKH01000013">
    <property type="protein sequence ID" value="PXX76907.1"/>
    <property type="molecule type" value="Genomic_DNA"/>
</dbReference>
<comment type="caution">
    <text evidence="7">The sequence shown here is derived from an EMBL/GenBank/DDBJ whole genome shotgun (WGS) entry which is preliminary data.</text>
</comment>
<dbReference type="Gene3D" id="3.50.50.60">
    <property type="entry name" value="FAD/NAD(P)-binding domain"/>
    <property type="match status" value="2"/>
</dbReference>
<evidence type="ECO:0000256" key="3">
    <source>
        <dbReference type="ARBA" id="ARBA00022827"/>
    </source>
</evidence>
<keyword evidence="5" id="KW-0732">Signal</keyword>
<keyword evidence="4" id="KW-0560">Oxidoreductase</keyword>
<evidence type="ECO:0000256" key="4">
    <source>
        <dbReference type="ARBA" id="ARBA00023002"/>
    </source>
</evidence>
<evidence type="ECO:0000256" key="2">
    <source>
        <dbReference type="ARBA" id="ARBA00022630"/>
    </source>
</evidence>
<organism evidence="7 8">
    <name type="scientific">Dielma fastidiosa</name>
    <dbReference type="NCBI Taxonomy" id="1034346"/>
    <lineage>
        <taxon>Bacteria</taxon>
        <taxon>Bacillati</taxon>
        <taxon>Bacillota</taxon>
        <taxon>Erysipelotrichia</taxon>
        <taxon>Erysipelotrichales</taxon>
        <taxon>Erysipelotrichaceae</taxon>
        <taxon>Dielma</taxon>
    </lineage>
</organism>
<dbReference type="PROSITE" id="PS51257">
    <property type="entry name" value="PROKAR_LIPOPROTEIN"/>
    <property type="match status" value="1"/>
</dbReference>
<dbReference type="GO" id="GO:0033765">
    <property type="term" value="F:steroid dehydrogenase activity, acting on the CH-CH group of donors"/>
    <property type="evidence" value="ECO:0007669"/>
    <property type="project" value="UniProtKB-ARBA"/>
</dbReference>
<feature type="signal peptide" evidence="5">
    <location>
        <begin position="1"/>
        <end position="23"/>
    </location>
</feature>
<evidence type="ECO:0000259" key="6">
    <source>
        <dbReference type="Pfam" id="PF00890"/>
    </source>
</evidence>
<dbReference type="InterPro" id="IPR050315">
    <property type="entry name" value="FAD-oxidoreductase_2"/>
</dbReference>
<evidence type="ECO:0000313" key="7">
    <source>
        <dbReference type="EMBL" id="PXX76907.1"/>
    </source>
</evidence>
<protein>
    <submittedName>
        <fullName evidence="7">Succinate dehydrogenase/fumarate reductase flavoprotein subunit</fullName>
    </submittedName>
</protein>